<dbReference type="Proteomes" id="UP001233271">
    <property type="component" value="Chromosome 6"/>
</dbReference>
<dbReference type="GO" id="GO:0006351">
    <property type="term" value="P:DNA-templated transcription"/>
    <property type="evidence" value="ECO:0007669"/>
    <property type="project" value="InterPro"/>
</dbReference>
<dbReference type="GO" id="GO:0000981">
    <property type="term" value="F:DNA-binding transcription factor activity, RNA polymerase II-specific"/>
    <property type="evidence" value="ECO:0007669"/>
    <property type="project" value="TreeGrafter"/>
</dbReference>
<keyword evidence="9" id="KW-1185">Reference proteome</keyword>
<protein>
    <recommendedName>
        <fullName evidence="7">Xylanolytic transcriptional activator regulatory domain-containing protein</fullName>
    </recommendedName>
</protein>
<dbReference type="GO" id="GO:0008270">
    <property type="term" value="F:zinc ion binding"/>
    <property type="evidence" value="ECO:0007669"/>
    <property type="project" value="InterPro"/>
</dbReference>
<dbReference type="AlphaFoldDB" id="A0AA48QYJ6"/>
<dbReference type="InterPro" id="IPR007219">
    <property type="entry name" value="XnlR_reg_dom"/>
</dbReference>
<dbReference type="Pfam" id="PF04082">
    <property type="entry name" value="Fungal_trans"/>
    <property type="match status" value="1"/>
</dbReference>
<proteinExistence type="predicted"/>
<keyword evidence="5" id="KW-0539">Nucleus</keyword>
<dbReference type="PANTHER" id="PTHR31845">
    <property type="entry name" value="FINGER DOMAIN PROTEIN, PUTATIVE-RELATED"/>
    <property type="match status" value="1"/>
</dbReference>
<evidence type="ECO:0000259" key="7">
    <source>
        <dbReference type="Pfam" id="PF04082"/>
    </source>
</evidence>
<comment type="subcellular location">
    <subcellularLocation>
        <location evidence="1">Nucleus</location>
    </subcellularLocation>
</comment>
<dbReference type="GO" id="GO:0000976">
    <property type="term" value="F:transcription cis-regulatory region binding"/>
    <property type="evidence" value="ECO:0007669"/>
    <property type="project" value="TreeGrafter"/>
</dbReference>
<evidence type="ECO:0000256" key="4">
    <source>
        <dbReference type="ARBA" id="ARBA00023163"/>
    </source>
</evidence>
<dbReference type="GO" id="GO:0005634">
    <property type="term" value="C:nucleus"/>
    <property type="evidence" value="ECO:0007669"/>
    <property type="project" value="UniProtKB-SubCell"/>
</dbReference>
<accession>A0AA48QYJ6</accession>
<dbReference type="RefSeq" id="XP_060459678.1">
    <property type="nucleotide sequence ID" value="XM_060603379.1"/>
</dbReference>
<sequence length="487" mass="53902">MAGGSTPSVRPTPRSDVSPLHHSAPTHVERSAVRPPGNRVDVSEYLDPGEGQPLLELTTGRRSMDDPLALGIVSAAEARTLVDLFHQHLNPPLALLDPTYHTLAFMHETSYALLTAVIAASAKFFHGPEVYRLLLDHAQVLINRAVAEGHCEIGMIQCLMVLSHFKETRDRTAWIKIGMALRFAYQNGLHKALQEVDGPQGEDARAQLNLERTWFCLNCFDSTYSNLFLLPITIPSHERGDVDKWAHNHLELGPASDLRLACSVEFLKNCAQLHALKVNPTTKAYRAVILPQLLSEVDRHLDKWFTGRLSRLAEHEETSLKISQFSQGLTVRMMLIDDDIDTALHLAQGLALGSTVVGWVELIATHGNFLYCQDTTSVHLARLVVFFHNLFRRFTSAQQSLVVDLMKRLNTACLSVPNMGTEGAPAFVARLIQRVLRSLSTRSMVPSRAASPSLAQPELSEAVMTGLDEFLATITAPELSTGDGQYW</sequence>
<evidence type="ECO:0000313" key="8">
    <source>
        <dbReference type="EMBL" id="BEI94413.1"/>
    </source>
</evidence>
<evidence type="ECO:0000256" key="2">
    <source>
        <dbReference type="ARBA" id="ARBA00023015"/>
    </source>
</evidence>
<dbReference type="InterPro" id="IPR051089">
    <property type="entry name" value="prtT"/>
</dbReference>
<dbReference type="KEGG" id="ccac:CcaHIS019_0608720"/>
<feature type="region of interest" description="Disordered" evidence="6">
    <location>
        <begin position="1"/>
        <end position="52"/>
    </location>
</feature>
<feature type="domain" description="Xylanolytic transcriptional activator regulatory" evidence="7">
    <location>
        <begin position="85"/>
        <end position="237"/>
    </location>
</feature>
<reference evidence="8" key="1">
    <citation type="journal article" date="2023" name="BMC Genomics">
        <title>Chromosome-level genome assemblies of Cutaneotrichosporon spp. (Trichosporonales, Basidiomycota) reveal imbalanced evolution between nucleotide sequences and chromosome synteny.</title>
        <authorList>
            <person name="Kobayashi Y."/>
            <person name="Kayamori A."/>
            <person name="Aoki K."/>
            <person name="Shiwa Y."/>
            <person name="Matsutani M."/>
            <person name="Fujita N."/>
            <person name="Sugita T."/>
            <person name="Iwasaki W."/>
            <person name="Tanaka N."/>
            <person name="Takashima M."/>
        </authorList>
    </citation>
    <scope>NUCLEOTIDE SEQUENCE</scope>
    <source>
        <strain evidence="8">HIS019</strain>
    </source>
</reference>
<name>A0AA48QYJ6_9TREE</name>
<keyword evidence="3" id="KW-0238">DNA-binding</keyword>
<dbReference type="CDD" id="cd12148">
    <property type="entry name" value="fungal_TF_MHR"/>
    <property type="match status" value="1"/>
</dbReference>
<keyword evidence="2" id="KW-0805">Transcription regulation</keyword>
<evidence type="ECO:0000256" key="5">
    <source>
        <dbReference type="ARBA" id="ARBA00023242"/>
    </source>
</evidence>
<dbReference type="PANTHER" id="PTHR31845:SF19">
    <property type="entry name" value="TRANSCRIPTION FACTOR DOMAIN-CONTAINING PROTEIN"/>
    <property type="match status" value="1"/>
</dbReference>
<evidence type="ECO:0000313" key="9">
    <source>
        <dbReference type="Proteomes" id="UP001233271"/>
    </source>
</evidence>
<organism evidence="8 9">
    <name type="scientific">Cutaneotrichosporon cavernicola</name>
    <dbReference type="NCBI Taxonomy" id="279322"/>
    <lineage>
        <taxon>Eukaryota</taxon>
        <taxon>Fungi</taxon>
        <taxon>Dikarya</taxon>
        <taxon>Basidiomycota</taxon>
        <taxon>Agaricomycotina</taxon>
        <taxon>Tremellomycetes</taxon>
        <taxon>Trichosporonales</taxon>
        <taxon>Trichosporonaceae</taxon>
        <taxon>Cutaneotrichosporon</taxon>
    </lineage>
</organism>
<dbReference type="GeneID" id="85498283"/>
<evidence type="ECO:0000256" key="3">
    <source>
        <dbReference type="ARBA" id="ARBA00023125"/>
    </source>
</evidence>
<dbReference type="EMBL" id="AP028217">
    <property type="protein sequence ID" value="BEI94413.1"/>
    <property type="molecule type" value="Genomic_DNA"/>
</dbReference>
<evidence type="ECO:0000256" key="6">
    <source>
        <dbReference type="SAM" id="MobiDB-lite"/>
    </source>
</evidence>
<evidence type="ECO:0000256" key="1">
    <source>
        <dbReference type="ARBA" id="ARBA00004123"/>
    </source>
</evidence>
<keyword evidence="4" id="KW-0804">Transcription</keyword>
<gene>
    <name evidence="8" type="ORF">CcaverHIS019_0608720</name>
</gene>